<sequence length="176" mass="19190">MRFDLRLPIFILLLTLGATHGVYALGSAYTIPGVGRVEFRVGPGRGQLCLHGVATWWLSRPDSDEELNIACRGAPGSVECRPHPQRFCFALNDCAFRRKAFIEPCYTAFSRDPSVFEGIERMLANPLRDIGVRGGSLESSLRVEAEQGRTCQTARLTSPPGCSPPAFLSCPDSSAC</sequence>
<dbReference type="Proteomes" id="UP000053664">
    <property type="component" value="Unassembled WGS sequence"/>
</dbReference>
<accession>A0A061H7R2</accession>
<feature type="signal peptide" evidence="1">
    <location>
        <begin position="1"/>
        <end position="24"/>
    </location>
</feature>
<dbReference type="KEGG" id="pfp:PFL1_05957"/>
<dbReference type="AlphaFoldDB" id="A0A061H7R2"/>
<dbReference type="RefSeq" id="XP_007881683.1">
    <property type="nucleotide sequence ID" value="XM_007883492.1"/>
</dbReference>
<proteinExistence type="predicted"/>
<keyword evidence="1" id="KW-0732">Signal</keyword>
<organism evidence="2 3">
    <name type="scientific">Pseudozyma flocculosa PF-1</name>
    <dbReference type="NCBI Taxonomy" id="1277687"/>
    <lineage>
        <taxon>Eukaryota</taxon>
        <taxon>Fungi</taxon>
        <taxon>Dikarya</taxon>
        <taxon>Basidiomycota</taxon>
        <taxon>Ustilaginomycotina</taxon>
        <taxon>Ustilaginomycetes</taxon>
        <taxon>Ustilaginales</taxon>
        <taxon>Ustilaginaceae</taxon>
        <taxon>Pseudozyma</taxon>
    </lineage>
</organism>
<evidence type="ECO:0000256" key="1">
    <source>
        <dbReference type="SAM" id="SignalP"/>
    </source>
</evidence>
<dbReference type="EMBL" id="KE361644">
    <property type="protein sequence ID" value="EPQ26636.1"/>
    <property type="molecule type" value="Genomic_DNA"/>
</dbReference>
<gene>
    <name evidence="2" type="ORF">PFL1_05957</name>
</gene>
<evidence type="ECO:0008006" key="4">
    <source>
        <dbReference type="Google" id="ProtNLM"/>
    </source>
</evidence>
<evidence type="ECO:0000313" key="2">
    <source>
        <dbReference type="EMBL" id="EPQ26636.1"/>
    </source>
</evidence>
<dbReference type="GeneID" id="19320039"/>
<evidence type="ECO:0000313" key="3">
    <source>
        <dbReference type="Proteomes" id="UP000053664"/>
    </source>
</evidence>
<reference evidence="2 3" key="1">
    <citation type="journal article" date="2013" name="Plant Cell">
        <title>The transition from a phytopathogenic smut ancestor to an anamorphic biocontrol agent deciphered by comparative whole-genome analysis.</title>
        <authorList>
            <person name="Lefebvre F."/>
            <person name="Joly D.L."/>
            <person name="Labbe C."/>
            <person name="Teichmann B."/>
            <person name="Linning R."/>
            <person name="Belzile F."/>
            <person name="Bakkeren G."/>
            <person name="Belanger R.R."/>
        </authorList>
    </citation>
    <scope>NUCLEOTIDE SEQUENCE [LARGE SCALE GENOMIC DNA]</scope>
    <source>
        <strain evidence="2 3">PF-1</strain>
    </source>
</reference>
<dbReference type="HOGENOM" id="CLU_1525837_0_0_1"/>
<feature type="chain" id="PRO_5001604002" description="SRCR domain-containing protein" evidence="1">
    <location>
        <begin position="25"/>
        <end position="176"/>
    </location>
</feature>
<protein>
    <recommendedName>
        <fullName evidence="4">SRCR domain-containing protein</fullName>
    </recommendedName>
</protein>
<name>A0A061H7R2_9BASI</name>